<dbReference type="GO" id="GO:0005509">
    <property type="term" value="F:calcium ion binding"/>
    <property type="evidence" value="ECO:0007669"/>
    <property type="project" value="InterPro"/>
</dbReference>
<evidence type="ECO:0000256" key="8">
    <source>
        <dbReference type="ARBA" id="ARBA00022837"/>
    </source>
</evidence>
<evidence type="ECO:0000256" key="1">
    <source>
        <dbReference type="ARBA" id="ARBA00004498"/>
    </source>
</evidence>
<keyword evidence="5 11" id="KW-0245">EGF-like domain</keyword>
<feature type="domain" description="EGF-like" evidence="13">
    <location>
        <begin position="1111"/>
        <end position="1153"/>
    </location>
</feature>
<dbReference type="CDD" id="cd00054">
    <property type="entry name" value="EGF_CA"/>
    <property type="match status" value="8"/>
</dbReference>
<evidence type="ECO:0000313" key="14">
    <source>
        <dbReference type="EMBL" id="KAK7789039.1"/>
    </source>
</evidence>
<dbReference type="Pfam" id="PF22914">
    <property type="entry name" value="Fibulin_C"/>
    <property type="match status" value="1"/>
</dbReference>
<evidence type="ECO:0000313" key="15">
    <source>
        <dbReference type="Proteomes" id="UP001378592"/>
    </source>
</evidence>
<keyword evidence="6 12" id="KW-0732">Signal</keyword>
<comment type="similarity">
    <text evidence="2">Belongs to the fibulin family.</text>
</comment>
<evidence type="ECO:0000256" key="10">
    <source>
        <dbReference type="ARBA" id="ARBA00023180"/>
    </source>
</evidence>
<evidence type="ECO:0000256" key="12">
    <source>
        <dbReference type="SAM" id="SignalP"/>
    </source>
</evidence>
<sequence>MAPPRACLPLLLLLTLLLRCSGDLEPTFSRCCGLGTRWALDSPGQPCTVFPAPVAGVPPEQQSVCLSTVSICCLNTQRHKQCDEGKTAAQTGSECVSVGKPGGEYHKDCCEACKLGLFSGSMNMGCSFNNFSFGYPWDEAYRVCCLEAVTTTTAMTFPSSSSSSTRGKEDKNTIPTPSLDSLCDLLPGQLCAHICIPEPGSYRCACKEGFSLMADKKTCQQNEIADRCKTNNPCEQKCLDTGFSIECSCAPGYTLALDETSCDDIDECALKMDLCTENNLICKNENGSYSCVSSEGDVIKPPQLHNPTDKFPISSSEGRESTKCPTGFHYNLESSVCDDIDECTVNPNICGSNVVCQNTIGSYSCSPAEGCPPGYEFSSVEKTCVDINECEAGFHNCDSQTEFCLNTEGSFTCQTRTQKPSCPAGYKLGAQPGTCEDVDECAENIHSCIPEKEMCRNTVGAYECDMLCLSGFQYSRALRTCVDIDECKTGNNDCPGSCVNTIGSYQCSMSTKAVCPAGFKPTGGTCKDVDECSEGLHACDTSEKCVNEIGHYRCDPTKPPYVNMLKPNVLDNQQGCPSGFSYSSDRKTCLDINECLTNLHNCSVEDNEECVNIRGGFICRVMLKCSAGYVFNRSTMKCEDVNECMEGTHECSPGELCLNEEGGFSCTPVCSVGYKVDPITSQCIDVDECHEKLDTCHKPYESCQNTNGSFICVPAANCPSGYRRTQEGRCEDIDECADGTHLCNQSEFCINERGAYRCQPRPRSISCSPGFKSHATLNTCVDIDECSESIQPPCEVNQICVNQPGGYECKCKPGFQFDIHVRACVDINECQTNQHECTASQRCDNTLGSYQCIRFTSCGTGYTLNAQTGQCEDDDECLLGTDNCKNLGPTFQCRNIAGSFRCDRKRCGEKQVLQNNGECKDVTCPPGLIPGPYGTCVDINECEKENPCRRNQRCINTRGSFRCINLINCGGGFQLNEAGTQCIDIDECALGTHECTSQQTCHNRQGGYTCQCPPGHTVNENRECEDVDECADFPGQFCPSNSICENTVGSYHCRCNDGFKSVPGEKACADIDECTERPGVCHQKCINVWGSYRCICDQGYALQGDGRTCRDIDECDEFKDRNLCIGLCVNEPGKYKCECPEGYRLGSDGRTCQDINECATGTPCRGDNEVCVNTLGGHRCPAIHCPAGFSKDPSHRNRCKRDHIACHEGDLNCLRRPSSYSYNFISFVSNILIPPTGHLDLFTMRGLVSAATVSFNMDLTEVRAPPGIIPASKSFFQLRRGHFNQGVIALVRPIKGPQEIELQLVMELHQNELYINRAIAKLIIYVSEFEF</sequence>
<evidence type="ECO:0000256" key="9">
    <source>
        <dbReference type="ARBA" id="ARBA00023157"/>
    </source>
</evidence>
<dbReference type="FunFam" id="2.10.25.10:FF:000014">
    <property type="entry name" value="Latent-transforming growth factor beta-binding protein 3"/>
    <property type="match status" value="2"/>
</dbReference>
<feature type="signal peptide" evidence="12">
    <location>
        <begin position="1"/>
        <end position="22"/>
    </location>
</feature>
<dbReference type="SUPFAM" id="SSF57196">
    <property type="entry name" value="EGF/Laminin"/>
    <property type="match status" value="2"/>
</dbReference>
<proteinExistence type="inferred from homology"/>
<dbReference type="EMBL" id="JAZDUA010000853">
    <property type="protein sequence ID" value="KAK7789039.1"/>
    <property type="molecule type" value="Genomic_DNA"/>
</dbReference>
<dbReference type="PROSITE" id="PS01187">
    <property type="entry name" value="EGF_CA"/>
    <property type="match status" value="7"/>
</dbReference>
<evidence type="ECO:0000256" key="4">
    <source>
        <dbReference type="ARBA" id="ARBA00022530"/>
    </source>
</evidence>
<keyword evidence="8" id="KW-0106">Calcium</keyword>
<gene>
    <name evidence="14" type="ORF">R5R35_010542</name>
</gene>
<evidence type="ECO:0000256" key="5">
    <source>
        <dbReference type="ARBA" id="ARBA00022536"/>
    </source>
</evidence>
<name>A0AAN9V618_9ORTH</name>
<feature type="domain" description="EGF-like" evidence="13">
    <location>
        <begin position="1070"/>
        <end position="1110"/>
    </location>
</feature>
<feature type="chain" id="PRO_5043016263" description="EGF-like domain-containing protein" evidence="12">
    <location>
        <begin position="23"/>
        <end position="1331"/>
    </location>
</feature>
<evidence type="ECO:0000256" key="11">
    <source>
        <dbReference type="PROSITE-ProRule" id="PRU00076"/>
    </source>
</evidence>
<dbReference type="FunFam" id="2.10.25.10:FF:000005">
    <property type="entry name" value="Fibrillin 2"/>
    <property type="match status" value="2"/>
</dbReference>
<dbReference type="GO" id="GO:0071944">
    <property type="term" value="C:cell periphery"/>
    <property type="evidence" value="ECO:0007669"/>
    <property type="project" value="UniProtKB-ARBA"/>
</dbReference>
<dbReference type="PANTHER" id="PTHR24050:SF27">
    <property type="entry name" value="FIBRILLIN-1"/>
    <property type="match status" value="1"/>
</dbReference>
<comment type="subcellular location">
    <subcellularLocation>
        <location evidence="1">Secreted</location>
        <location evidence="1">Extracellular space</location>
        <location evidence="1">Extracellular matrix</location>
    </subcellularLocation>
</comment>
<evidence type="ECO:0000256" key="3">
    <source>
        <dbReference type="ARBA" id="ARBA00022525"/>
    </source>
</evidence>
<protein>
    <recommendedName>
        <fullName evidence="13">EGF-like domain-containing protein</fullName>
    </recommendedName>
</protein>
<comment type="caution">
    <text evidence="14">The sequence shown here is derived from an EMBL/GenBank/DDBJ whole genome shotgun (WGS) entry which is preliminary data.</text>
</comment>
<reference evidence="14 15" key="1">
    <citation type="submission" date="2024-03" db="EMBL/GenBank/DDBJ databases">
        <title>The genome assembly and annotation of the cricket Gryllus longicercus Weissman &amp; Gray.</title>
        <authorList>
            <person name="Szrajer S."/>
            <person name="Gray D."/>
            <person name="Ylla G."/>
        </authorList>
    </citation>
    <scope>NUCLEOTIDE SEQUENCE [LARGE SCALE GENOMIC DNA]</scope>
    <source>
        <strain evidence="14">DAG 2021-001</strain>
        <tissue evidence="14">Whole body minus gut</tissue>
    </source>
</reference>
<dbReference type="FunFam" id="2.10.25.10:FF:000010">
    <property type="entry name" value="Pro-epidermal growth factor"/>
    <property type="match status" value="1"/>
</dbReference>
<dbReference type="PROSITE" id="PS50026">
    <property type="entry name" value="EGF_3"/>
    <property type="match status" value="5"/>
</dbReference>
<dbReference type="PANTHER" id="PTHR24050">
    <property type="entry name" value="PA14 DOMAIN-CONTAINING PROTEIN"/>
    <property type="match status" value="1"/>
</dbReference>
<comment type="caution">
    <text evidence="11">Lacks conserved residue(s) required for the propagation of feature annotation.</text>
</comment>
<dbReference type="InterPro" id="IPR001881">
    <property type="entry name" value="EGF-like_Ca-bd_dom"/>
</dbReference>
<feature type="domain" description="EGF-like" evidence="13">
    <location>
        <begin position="782"/>
        <end position="825"/>
    </location>
</feature>
<evidence type="ECO:0000256" key="6">
    <source>
        <dbReference type="ARBA" id="ARBA00022729"/>
    </source>
</evidence>
<keyword evidence="10" id="KW-0325">Glycoprotein</keyword>
<dbReference type="FunFam" id="2.10.25.10:FF:000038">
    <property type="entry name" value="Fibrillin 2"/>
    <property type="match status" value="1"/>
</dbReference>
<dbReference type="InterPro" id="IPR009030">
    <property type="entry name" value="Growth_fac_rcpt_cys_sf"/>
</dbReference>
<keyword evidence="4" id="KW-0272">Extracellular matrix</keyword>
<dbReference type="InterPro" id="IPR000152">
    <property type="entry name" value="EGF-type_Asp/Asn_hydroxyl_site"/>
</dbReference>
<dbReference type="SMART" id="SM00181">
    <property type="entry name" value="EGF"/>
    <property type="match status" value="18"/>
</dbReference>
<evidence type="ECO:0000259" key="13">
    <source>
        <dbReference type="PROSITE" id="PS50026"/>
    </source>
</evidence>
<dbReference type="Gene3D" id="2.10.25.10">
    <property type="entry name" value="Laminin"/>
    <property type="match status" value="20"/>
</dbReference>
<dbReference type="SUPFAM" id="SSF57184">
    <property type="entry name" value="Growth factor receptor domain"/>
    <property type="match status" value="7"/>
</dbReference>
<dbReference type="PROSITE" id="PS01186">
    <property type="entry name" value="EGF_2"/>
    <property type="match status" value="4"/>
</dbReference>
<dbReference type="Pfam" id="PF12662">
    <property type="entry name" value="cEGF"/>
    <property type="match status" value="3"/>
</dbReference>
<keyword evidence="3" id="KW-0964">Secreted</keyword>
<dbReference type="SMART" id="SM00179">
    <property type="entry name" value="EGF_CA"/>
    <property type="match status" value="21"/>
</dbReference>
<dbReference type="Proteomes" id="UP001378592">
    <property type="component" value="Unassembled WGS sequence"/>
</dbReference>
<dbReference type="InterPro" id="IPR018097">
    <property type="entry name" value="EGF_Ca-bd_CS"/>
</dbReference>
<accession>A0AAN9V618</accession>
<dbReference type="InterPro" id="IPR026823">
    <property type="entry name" value="cEGF"/>
</dbReference>
<dbReference type="InterPro" id="IPR000742">
    <property type="entry name" value="EGF"/>
</dbReference>
<dbReference type="Pfam" id="PF07645">
    <property type="entry name" value="EGF_CA"/>
    <property type="match status" value="14"/>
</dbReference>
<dbReference type="PROSITE" id="PS00010">
    <property type="entry name" value="ASX_HYDROXYL"/>
    <property type="match status" value="5"/>
</dbReference>
<dbReference type="InterPro" id="IPR055088">
    <property type="entry name" value="Fibulin_C"/>
</dbReference>
<keyword evidence="15" id="KW-1185">Reference proteome</keyword>
<dbReference type="InterPro" id="IPR049883">
    <property type="entry name" value="NOTCH1_EGF-like"/>
</dbReference>
<dbReference type="FunFam" id="2.10.25.10:FF:000240">
    <property type="entry name" value="Vitamin K-dependent protein S"/>
    <property type="match status" value="1"/>
</dbReference>
<feature type="domain" description="EGF-like" evidence="13">
    <location>
        <begin position="1026"/>
        <end position="1069"/>
    </location>
</feature>
<dbReference type="FunFam" id="2.10.25.10:FF:000139">
    <property type="entry name" value="Fibulin-1"/>
    <property type="match status" value="1"/>
</dbReference>
<organism evidence="14 15">
    <name type="scientific">Gryllus longicercus</name>
    <dbReference type="NCBI Taxonomy" id="2509291"/>
    <lineage>
        <taxon>Eukaryota</taxon>
        <taxon>Metazoa</taxon>
        <taxon>Ecdysozoa</taxon>
        <taxon>Arthropoda</taxon>
        <taxon>Hexapoda</taxon>
        <taxon>Insecta</taxon>
        <taxon>Pterygota</taxon>
        <taxon>Neoptera</taxon>
        <taxon>Polyneoptera</taxon>
        <taxon>Orthoptera</taxon>
        <taxon>Ensifera</taxon>
        <taxon>Gryllidea</taxon>
        <taxon>Grylloidea</taxon>
        <taxon>Gryllidae</taxon>
        <taxon>Gryllinae</taxon>
        <taxon>Gryllus</taxon>
    </lineage>
</organism>
<keyword evidence="9" id="KW-1015">Disulfide bond</keyword>
<dbReference type="InterPro" id="IPR052235">
    <property type="entry name" value="Nephronectin_domain"/>
</dbReference>
<keyword evidence="7" id="KW-0677">Repeat</keyword>
<dbReference type="Pfam" id="PF14670">
    <property type="entry name" value="FXa_inhibition"/>
    <property type="match status" value="1"/>
</dbReference>
<feature type="domain" description="EGF-like" evidence="13">
    <location>
        <begin position="984"/>
        <end position="1025"/>
    </location>
</feature>
<evidence type="ECO:0000256" key="2">
    <source>
        <dbReference type="ARBA" id="ARBA00006127"/>
    </source>
</evidence>
<evidence type="ECO:0000256" key="7">
    <source>
        <dbReference type="ARBA" id="ARBA00022737"/>
    </source>
</evidence>